<feature type="domain" description="FecR protein" evidence="2">
    <location>
        <begin position="109"/>
        <end position="205"/>
    </location>
</feature>
<dbReference type="PANTHER" id="PTHR30273">
    <property type="entry name" value="PERIPLASMIC SIGNAL SENSOR AND SIGMA FACTOR ACTIVATOR FECR-RELATED"/>
    <property type="match status" value="1"/>
</dbReference>
<keyword evidence="1" id="KW-0472">Membrane</keyword>
<dbReference type="RefSeq" id="WP_133583809.1">
    <property type="nucleotide sequence ID" value="NZ_SNYV01000011.1"/>
</dbReference>
<dbReference type="InterPro" id="IPR032508">
    <property type="entry name" value="FecR_C"/>
</dbReference>
<dbReference type="PANTHER" id="PTHR30273:SF2">
    <property type="entry name" value="PROTEIN FECR"/>
    <property type="match status" value="1"/>
</dbReference>
<dbReference type="AlphaFoldDB" id="A0A4R6WIJ8"/>
<keyword evidence="1" id="KW-0812">Transmembrane</keyword>
<dbReference type="OrthoDB" id="700427at2"/>
<dbReference type="GO" id="GO:0016989">
    <property type="term" value="F:sigma factor antagonist activity"/>
    <property type="evidence" value="ECO:0007669"/>
    <property type="project" value="TreeGrafter"/>
</dbReference>
<name>A0A4R6WIJ8_9SPHI</name>
<reference evidence="4 5" key="1">
    <citation type="submission" date="2019-03" db="EMBL/GenBank/DDBJ databases">
        <title>Genomic Encyclopedia of Archaeal and Bacterial Type Strains, Phase II (KMG-II): from individual species to whole genera.</title>
        <authorList>
            <person name="Goeker M."/>
        </authorList>
    </citation>
    <scope>NUCLEOTIDE SEQUENCE [LARGE SCALE GENOMIC DNA]</scope>
    <source>
        <strain evidence="4 5">DSM 28353</strain>
    </source>
</reference>
<protein>
    <submittedName>
        <fullName evidence="4">FecR family protein</fullName>
    </submittedName>
</protein>
<accession>A0A4R6WIJ8</accession>
<organism evidence="4 5">
    <name type="scientific">Sphingobacterium yanglingense</name>
    <dbReference type="NCBI Taxonomy" id="1437280"/>
    <lineage>
        <taxon>Bacteria</taxon>
        <taxon>Pseudomonadati</taxon>
        <taxon>Bacteroidota</taxon>
        <taxon>Sphingobacteriia</taxon>
        <taxon>Sphingobacteriales</taxon>
        <taxon>Sphingobacteriaceae</taxon>
        <taxon>Sphingobacterium</taxon>
    </lineage>
</organism>
<dbReference type="InterPro" id="IPR006860">
    <property type="entry name" value="FecR"/>
</dbReference>
<dbReference type="Gene3D" id="2.60.120.1440">
    <property type="match status" value="1"/>
</dbReference>
<gene>
    <name evidence="4" type="ORF">CLV99_1517</name>
</gene>
<evidence type="ECO:0000313" key="5">
    <source>
        <dbReference type="Proteomes" id="UP000295292"/>
    </source>
</evidence>
<feature type="transmembrane region" description="Helical" evidence="1">
    <location>
        <begin position="74"/>
        <end position="93"/>
    </location>
</feature>
<feature type="domain" description="Protein FecR C-terminal" evidence="3">
    <location>
        <begin position="249"/>
        <end position="317"/>
    </location>
</feature>
<evidence type="ECO:0000256" key="1">
    <source>
        <dbReference type="SAM" id="Phobius"/>
    </source>
</evidence>
<keyword evidence="1" id="KW-1133">Transmembrane helix</keyword>
<dbReference type="Pfam" id="PF16344">
    <property type="entry name" value="FecR_C"/>
    <property type="match status" value="1"/>
</dbReference>
<dbReference type="Pfam" id="PF04773">
    <property type="entry name" value="FecR"/>
    <property type="match status" value="1"/>
</dbReference>
<dbReference type="InterPro" id="IPR012373">
    <property type="entry name" value="Ferrdict_sens_TM"/>
</dbReference>
<proteinExistence type="predicted"/>
<evidence type="ECO:0000259" key="2">
    <source>
        <dbReference type="Pfam" id="PF04773"/>
    </source>
</evidence>
<comment type="caution">
    <text evidence="4">The sequence shown here is derived from an EMBL/GenBank/DDBJ whole genome shotgun (WGS) entry which is preliminary data.</text>
</comment>
<sequence>MDSEKFNKIVQKYLNNGLSQEGKETVDSWYEIVSSEEVSPFTDSQHRDKVRAEIQSVVIPKQTPVLQLQQKRKWLSIAAVFLLLGVTSSLFFYQNERLFPFIFNSSLSQVTTAAGEMREFVLPDSSTIFLSGNTRLRFDRVSFHKERKVYLDQGEAFFNVRHDTQHPFSVAMDALDVRVLGTSFNVHNAPSLQQVSVDVQSGRVRVTSKEQQSHILTAGKSLRYDAQKRLFTCFDRHAEYANMWTKGGFTLDGATFEELANLMLSRYGVILKAENIDTRSFRYSLLMPQVDTVEQVITMICNIHQLKFRRDKNEITLYR</sequence>
<dbReference type="EMBL" id="SNYV01000011">
    <property type="protein sequence ID" value="TDQ80063.1"/>
    <property type="molecule type" value="Genomic_DNA"/>
</dbReference>
<evidence type="ECO:0000259" key="3">
    <source>
        <dbReference type="Pfam" id="PF16344"/>
    </source>
</evidence>
<dbReference type="PIRSF" id="PIRSF018266">
    <property type="entry name" value="FecR"/>
    <property type="match status" value="1"/>
</dbReference>
<dbReference type="Proteomes" id="UP000295292">
    <property type="component" value="Unassembled WGS sequence"/>
</dbReference>
<evidence type="ECO:0000313" key="4">
    <source>
        <dbReference type="EMBL" id="TDQ80063.1"/>
    </source>
</evidence>
<dbReference type="Gene3D" id="3.55.50.30">
    <property type="match status" value="1"/>
</dbReference>
<keyword evidence="5" id="KW-1185">Reference proteome</keyword>